<protein>
    <submittedName>
        <fullName evidence="1">Cysteine dioxygenase family protein</fullName>
    </submittedName>
</protein>
<organism evidence="1 2">
    <name type="scientific">Pseudomonas flavocrustae</name>
    <dbReference type="NCBI Taxonomy" id="2991719"/>
    <lineage>
        <taxon>Bacteria</taxon>
        <taxon>Pseudomonadati</taxon>
        <taxon>Pseudomonadota</taxon>
        <taxon>Gammaproteobacteria</taxon>
        <taxon>Pseudomonadales</taxon>
        <taxon>Pseudomonadaceae</taxon>
        <taxon>Pseudomonas</taxon>
    </lineage>
</organism>
<dbReference type="CDD" id="cd10548">
    <property type="entry name" value="cupin_CDO"/>
    <property type="match status" value="1"/>
</dbReference>
<dbReference type="EMBL" id="JAPDIQ010000006">
    <property type="protein sequence ID" value="MDH4764067.1"/>
    <property type="molecule type" value="Genomic_DNA"/>
</dbReference>
<keyword evidence="1" id="KW-0223">Dioxygenase</keyword>
<accession>A0ABT6IIU4</accession>
<dbReference type="InterPro" id="IPR011051">
    <property type="entry name" value="RmlC_Cupin_sf"/>
</dbReference>
<dbReference type="InterPro" id="IPR014710">
    <property type="entry name" value="RmlC-like_jellyroll"/>
</dbReference>
<dbReference type="Proteomes" id="UP001157461">
    <property type="component" value="Unassembled WGS sequence"/>
</dbReference>
<keyword evidence="2" id="KW-1185">Reference proteome</keyword>
<keyword evidence="1" id="KW-0560">Oxidoreductase</keyword>
<evidence type="ECO:0000313" key="1">
    <source>
        <dbReference type="EMBL" id="MDH4764067.1"/>
    </source>
</evidence>
<dbReference type="Gene3D" id="2.60.120.10">
    <property type="entry name" value="Jelly Rolls"/>
    <property type="match status" value="1"/>
</dbReference>
<dbReference type="SUPFAM" id="SSF51182">
    <property type="entry name" value="RmlC-like cupins"/>
    <property type="match status" value="1"/>
</dbReference>
<dbReference type="RefSeq" id="WP_280309082.1">
    <property type="nucleotide sequence ID" value="NZ_JAPDIQ010000006.1"/>
</dbReference>
<comment type="caution">
    <text evidence="1">The sequence shown here is derived from an EMBL/GenBank/DDBJ whole genome shotgun (WGS) entry which is preliminary data.</text>
</comment>
<gene>
    <name evidence="1" type="ORF">OMP44_14285</name>
</gene>
<evidence type="ECO:0000313" key="2">
    <source>
        <dbReference type="Proteomes" id="UP001157461"/>
    </source>
</evidence>
<sequence length="200" mass="22809">MSYAEHHRLVEDFLEEVRELQAQGIDRERLKTIAARLAQLAEHRDLFDLAHFPVPGPDAGKTAHRYRFNDHGDEAPTLYLNALLPGKKTVPHNHETWAIIVAIQGQEFNRVYRRRDDGSDPTFADLELEREVTVEPGTIIEFLGDDIHDIRTEGSQPTLHFHLYGRPLEALDGRFGVSPEGRVQNYNRSQMEPSVAVPRA</sequence>
<reference evidence="1 2" key="1">
    <citation type="submission" date="2022-10" db="EMBL/GenBank/DDBJ databases">
        <title>A novel Pseudomonas species, isolated from Passiflora incarnata leaves.</title>
        <authorList>
            <person name="Cueva-Yesquen L.G."/>
            <person name="Fantinatti-Garboggini F."/>
        </authorList>
    </citation>
    <scope>NUCLEOTIDE SEQUENCE [LARGE SCALE GENOMIC DNA]</scope>
    <source>
        <strain evidence="1 2">CBMAI 2609</strain>
    </source>
</reference>
<name>A0ABT6IIU4_9PSED</name>
<dbReference type="GO" id="GO:0051213">
    <property type="term" value="F:dioxygenase activity"/>
    <property type="evidence" value="ECO:0007669"/>
    <property type="project" value="UniProtKB-KW"/>
</dbReference>
<proteinExistence type="predicted"/>